<dbReference type="PRINTS" id="PR00032">
    <property type="entry name" value="HTHARAC"/>
</dbReference>
<evidence type="ECO:0000256" key="2">
    <source>
        <dbReference type="ARBA" id="ARBA00023125"/>
    </source>
</evidence>
<dbReference type="RefSeq" id="WP_110469601.1">
    <property type="nucleotide sequence ID" value="NZ_QJSP01000006.1"/>
</dbReference>
<dbReference type="Gene3D" id="1.10.10.60">
    <property type="entry name" value="Homeodomain-like"/>
    <property type="match status" value="1"/>
</dbReference>
<dbReference type="SUPFAM" id="SSF46689">
    <property type="entry name" value="Homeodomain-like"/>
    <property type="match status" value="1"/>
</dbReference>
<keyword evidence="7" id="KW-1185">Reference proteome</keyword>
<dbReference type="EMBL" id="QJSP01000006">
    <property type="protein sequence ID" value="PYE17322.1"/>
    <property type="molecule type" value="Genomic_DNA"/>
</dbReference>
<keyword evidence="2 6" id="KW-0238">DNA-binding</keyword>
<evidence type="ECO:0000256" key="4">
    <source>
        <dbReference type="SAM" id="MobiDB-lite"/>
    </source>
</evidence>
<dbReference type="PANTHER" id="PTHR43280">
    <property type="entry name" value="ARAC-FAMILY TRANSCRIPTIONAL REGULATOR"/>
    <property type="match status" value="1"/>
</dbReference>
<evidence type="ECO:0000256" key="3">
    <source>
        <dbReference type="ARBA" id="ARBA00023163"/>
    </source>
</evidence>
<protein>
    <submittedName>
        <fullName evidence="6">AraC-like DNA-binding protein</fullName>
    </submittedName>
</protein>
<reference evidence="6 7" key="1">
    <citation type="submission" date="2018-06" db="EMBL/GenBank/DDBJ databases">
        <title>Genomic Encyclopedia of Type Strains, Phase IV (KMG-IV): sequencing the most valuable type-strain genomes for metagenomic binning, comparative biology and taxonomic classification.</title>
        <authorList>
            <person name="Goeker M."/>
        </authorList>
    </citation>
    <scope>NUCLEOTIDE SEQUENCE [LARGE SCALE GENOMIC DNA]</scope>
    <source>
        <strain evidence="6 7">DSM 45521</strain>
    </source>
</reference>
<evidence type="ECO:0000313" key="7">
    <source>
        <dbReference type="Proteomes" id="UP000247591"/>
    </source>
</evidence>
<dbReference type="Pfam" id="PF12833">
    <property type="entry name" value="HTH_18"/>
    <property type="match status" value="1"/>
</dbReference>
<proteinExistence type="predicted"/>
<dbReference type="InterPro" id="IPR018060">
    <property type="entry name" value="HTH_AraC"/>
</dbReference>
<keyword evidence="1" id="KW-0805">Transcription regulation</keyword>
<dbReference type="InterPro" id="IPR020449">
    <property type="entry name" value="Tscrpt_reg_AraC-type_HTH"/>
</dbReference>
<feature type="domain" description="HTH araC/xylS-type" evidence="5">
    <location>
        <begin position="196"/>
        <end position="295"/>
    </location>
</feature>
<evidence type="ECO:0000256" key="1">
    <source>
        <dbReference type="ARBA" id="ARBA00023015"/>
    </source>
</evidence>
<dbReference type="PANTHER" id="PTHR43280:SF31">
    <property type="entry name" value="TRANSCRIPTIONAL REGULATORY PROTEIN"/>
    <property type="match status" value="1"/>
</dbReference>
<dbReference type="OrthoDB" id="9799345at2"/>
<comment type="caution">
    <text evidence="6">The sequence shown here is derived from an EMBL/GenBank/DDBJ whole genome shotgun (WGS) entry which is preliminary data.</text>
</comment>
<evidence type="ECO:0000313" key="6">
    <source>
        <dbReference type="EMBL" id="PYE17322.1"/>
    </source>
</evidence>
<accession>A0A318RIG3</accession>
<dbReference type="PROSITE" id="PS01124">
    <property type="entry name" value="HTH_ARAC_FAMILY_2"/>
    <property type="match status" value="1"/>
</dbReference>
<gene>
    <name evidence="6" type="ORF">DFR67_10625</name>
</gene>
<dbReference type="SMART" id="SM00342">
    <property type="entry name" value="HTH_ARAC"/>
    <property type="match status" value="1"/>
</dbReference>
<dbReference type="InterPro" id="IPR018062">
    <property type="entry name" value="HTH_AraC-typ_CS"/>
</dbReference>
<organism evidence="6 7">
    <name type="scientific">Williamsia limnetica</name>
    <dbReference type="NCBI Taxonomy" id="882452"/>
    <lineage>
        <taxon>Bacteria</taxon>
        <taxon>Bacillati</taxon>
        <taxon>Actinomycetota</taxon>
        <taxon>Actinomycetes</taxon>
        <taxon>Mycobacteriales</taxon>
        <taxon>Nocardiaceae</taxon>
        <taxon>Williamsia</taxon>
    </lineage>
</organism>
<dbReference type="GO" id="GO:0043565">
    <property type="term" value="F:sequence-specific DNA binding"/>
    <property type="evidence" value="ECO:0007669"/>
    <property type="project" value="InterPro"/>
</dbReference>
<dbReference type="Proteomes" id="UP000247591">
    <property type="component" value="Unassembled WGS sequence"/>
</dbReference>
<dbReference type="AlphaFoldDB" id="A0A318RIG3"/>
<name>A0A318RIG3_WILLI</name>
<dbReference type="InterPro" id="IPR009057">
    <property type="entry name" value="Homeodomain-like_sf"/>
</dbReference>
<keyword evidence="3" id="KW-0804">Transcription</keyword>
<feature type="region of interest" description="Disordered" evidence="4">
    <location>
        <begin position="290"/>
        <end position="319"/>
    </location>
</feature>
<evidence type="ECO:0000259" key="5">
    <source>
        <dbReference type="PROSITE" id="PS01124"/>
    </source>
</evidence>
<sequence length="319" mass="35208">MSDTPTCAGVAPHLTISTTHRGLGSRTVNNWTLGNESTLMHVRYQALAVSNLRQRNTDPRQRLVSMAVLAPGHWTLTQAGTTVPQQRDRPTLVIIDQYDPFDFRDHGSGSATILHTSYPRLTLSPETVHRGMHKLSADLPLYALMLNHLQQLGVIATTGGNVLPDLAASTMSLVRSLLLSAADSSPTTGPTDALVQTISRYIDDHLYDAELSADSIAAAHNISLRQLYKMWPDINGPLAGYIIDRRLQQARSTLLTQPNLSIAAIAHQHGFTQPTHFAHRFRRTFGISPSQWRRQQSPRSRIDDVTPADQKLTPNLPLS</sequence>
<dbReference type="PROSITE" id="PS00041">
    <property type="entry name" value="HTH_ARAC_FAMILY_1"/>
    <property type="match status" value="1"/>
</dbReference>
<feature type="compositionally biased region" description="Low complexity" evidence="4">
    <location>
        <begin position="290"/>
        <end position="299"/>
    </location>
</feature>
<dbReference type="GO" id="GO:0003700">
    <property type="term" value="F:DNA-binding transcription factor activity"/>
    <property type="evidence" value="ECO:0007669"/>
    <property type="project" value="InterPro"/>
</dbReference>